<proteinExistence type="predicted"/>
<evidence type="ECO:0000259" key="2">
    <source>
        <dbReference type="Pfam" id="PF03734"/>
    </source>
</evidence>
<dbReference type="PANTHER" id="PTHR38589:SF1">
    <property type="entry name" value="BLR0621 PROTEIN"/>
    <property type="match status" value="1"/>
</dbReference>
<dbReference type="InterPro" id="IPR005490">
    <property type="entry name" value="LD_TPept_cat_dom"/>
</dbReference>
<gene>
    <name evidence="3" type="ORF">MPNT_10455</name>
</gene>
<protein>
    <recommendedName>
        <fullName evidence="2">L,D-TPase catalytic domain-containing protein</fullName>
    </recommendedName>
</protein>
<feature type="transmembrane region" description="Helical" evidence="1">
    <location>
        <begin position="44"/>
        <end position="61"/>
    </location>
</feature>
<keyword evidence="1" id="KW-1133">Transmembrane helix</keyword>
<dbReference type="GO" id="GO:0016740">
    <property type="term" value="F:transferase activity"/>
    <property type="evidence" value="ECO:0007669"/>
    <property type="project" value="InterPro"/>
</dbReference>
<name>A0A8J2BR70_9BACT</name>
<accession>A0A8J2BR70</accession>
<keyword evidence="4" id="KW-1185">Reference proteome</keyword>
<keyword evidence="1" id="KW-0812">Transmembrane</keyword>
<feature type="domain" description="L,D-TPase catalytic" evidence="2">
    <location>
        <begin position="137"/>
        <end position="272"/>
    </location>
</feature>
<dbReference type="Pfam" id="PF03734">
    <property type="entry name" value="YkuD"/>
    <property type="match status" value="1"/>
</dbReference>
<evidence type="ECO:0000313" key="4">
    <source>
        <dbReference type="Proteomes" id="UP000663859"/>
    </source>
</evidence>
<dbReference type="AlphaFoldDB" id="A0A8J2BR70"/>
<organism evidence="3 4">
    <name type="scientific">Candidatus Methylacidithermus pantelleriae</name>
    <dbReference type="NCBI Taxonomy" id="2744239"/>
    <lineage>
        <taxon>Bacteria</taxon>
        <taxon>Pseudomonadati</taxon>
        <taxon>Verrucomicrobiota</taxon>
        <taxon>Methylacidiphilae</taxon>
        <taxon>Methylacidiphilales</taxon>
        <taxon>Methylacidiphilaceae</taxon>
        <taxon>Candidatus Methylacidithermus</taxon>
    </lineage>
</organism>
<comment type="caution">
    <text evidence="3">The sequence shown here is derived from an EMBL/GenBank/DDBJ whole genome shotgun (WGS) entry which is preliminary data.</text>
</comment>
<dbReference type="Proteomes" id="UP000663859">
    <property type="component" value="Unassembled WGS sequence"/>
</dbReference>
<dbReference type="EMBL" id="CAJNOB010000001">
    <property type="protein sequence ID" value="CAF0689963.1"/>
    <property type="molecule type" value="Genomic_DNA"/>
</dbReference>
<evidence type="ECO:0000256" key="1">
    <source>
        <dbReference type="SAM" id="Phobius"/>
    </source>
</evidence>
<evidence type="ECO:0000313" key="3">
    <source>
        <dbReference type="EMBL" id="CAF0689963.1"/>
    </source>
</evidence>
<keyword evidence="1" id="KW-0472">Membrane</keyword>
<dbReference type="PANTHER" id="PTHR38589">
    <property type="entry name" value="BLR0621 PROTEIN"/>
    <property type="match status" value="1"/>
</dbReference>
<reference evidence="3" key="1">
    <citation type="submission" date="2021-02" db="EMBL/GenBank/DDBJ databases">
        <authorList>
            <person name="Cremers G."/>
            <person name="Picone N."/>
        </authorList>
    </citation>
    <scope>NUCLEOTIDE SEQUENCE</scope>
    <source>
        <strain evidence="3">PQ17</strain>
    </source>
</reference>
<sequence length="342" mass="39311">MDSRVVRLGNRLWHKGKRAAAGDRDSRKATALEAFVKIRTKGPFFWLVWGLWVPLFLWGLFEWIRVFWFPPPLPCPTYAKQLLVCLTPATSASFGWIRLYERSSFHTPWKAESPWFFARVGRNGLAWGIGLHPAQRGKQKREGDGCSPAGRFRIGWVLGEEDRLPEGARWPWYHRKTSRDAWVDDPSLPQYNHLVSLPEGLPLPSWFPSQRMSLGIPARKWMILIEHNYPRSVPGAGSAIFLHAWTDPKLPSEGCTMVDPKVILAILTWLDPQKHPELVQLDVGSYETFSFLWGLPQPEDLVPWPEGLEPRFSRKDRLVLNSKRLQVVPPPRVQNYSPAPFP</sequence>